<protein>
    <submittedName>
        <fullName evidence="1">Outer membrane protein OprM</fullName>
    </submittedName>
</protein>
<dbReference type="Gene3D" id="2.20.200.10">
    <property type="entry name" value="Outer membrane efflux proteins (OEP)"/>
    <property type="match status" value="1"/>
</dbReference>
<comment type="caution">
    <text evidence="1">The sequence shown here is derived from an EMBL/GenBank/DDBJ whole genome shotgun (WGS) entry which is preliminary data.</text>
</comment>
<dbReference type="InterPro" id="IPR003423">
    <property type="entry name" value="OMP_efflux"/>
</dbReference>
<gene>
    <name evidence="1" type="primary">oprM_25</name>
    <name evidence="1" type="ORF">GALL_243630</name>
</gene>
<dbReference type="AlphaFoldDB" id="A0A1J5RE97"/>
<dbReference type="GO" id="GO:0016020">
    <property type="term" value="C:membrane"/>
    <property type="evidence" value="ECO:0007669"/>
    <property type="project" value="InterPro"/>
</dbReference>
<organism evidence="1">
    <name type="scientific">mine drainage metagenome</name>
    <dbReference type="NCBI Taxonomy" id="410659"/>
    <lineage>
        <taxon>unclassified sequences</taxon>
        <taxon>metagenomes</taxon>
        <taxon>ecological metagenomes</taxon>
    </lineage>
</organism>
<proteinExistence type="predicted"/>
<dbReference type="SUPFAM" id="SSF56954">
    <property type="entry name" value="Outer membrane efflux proteins (OEP)"/>
    <property type="match status" value="1"/>
</dbReference>
<accession>A0A1J5RE97</accession>
<name>A0A1J5RE97_9ZZZZ</name>
<evidence type="ECO:0000313" key="1">
    <source>
        <dbReference type="EMBL" id="OIQ93682.1"/>
    </source>
</evidence>
<reference evidence="1" key="1">
    <citation type="submission" date="2016-10" db="EMBL/GenBank/DDBJ databases">
        <title>Sequence of Gallionella enrichment culture.</title>
        <authorList>
            <person name="Poehlein A."/>
            <person name="Muehling M."/>
            <person name="Daniel R."/>
        </authorList>
    </citation>
    <scope>NUCLEOTIDE SEQUENCE</scope>
</reference>
<dbReference type="InterPro" id="IPR010131">
    <property type="entry name" value="MdtP/NodT-like"/>
</dbReference>
<sequence>MKSLLLACSLLALAACSVGPDYQRPAQPVPKGWSNQDQAGAWPAADWWQGFRSPGLMTLLAQARRANPDLAAAVARVRQADAEVKIAGGALWPSLSLGALGERTRLPTGNGKPPVGSNLYDVLPGASYEVDLWGRYADQVEAAKALADASRFDRETTALTVEADLADTYFAILAGEDRLRAAQGNLTAARQTLDALTARLGAGTVSALDVAQQQSVVDGLAAALPPLEQSIRQNRAALALLVGQLPESLPLPQGGLNDLAVPAVRAGLPAGLLARRPDVAAAEAQLRAANADIKQAHAALFPDIALTAEGGLESALLSGLTKPGGVVYALAASVSQPIFEGGALQGGIELEQGLWQETSADYRKAVINAYADVESALAAADAGNRQEQAARAAARTARTAFEISQAQLASGTVDLLSVLNTQRTWFSAQDSYLQARQAHLQALVGLFRALGGGWSRSDKV</sequence>
<dbReference type="PROSITE" id="PS51257">
    <property type="entry name" value="PROKAR_LIPOPROTEIN"/>
    <property type="match status" value="1"/>
</dbReference>
<dbReference type="Pfam" id="PF02321">
    <property type="entry name" value="OEP"/>
    <property type="match status" value="2"/>
</dbReference>
<dbReference type="PANTHER" id="PTHR30203:SF33">
    <property type="entry name" value="BLR4455 PROTEIN"/>
    <property type="match status" value="1"/>
</dbReference>
<dbReference type="NCBIfam" id="TIGR01845">
    <property type="entry name" value="outer_NodT"/>
    <property type="match status" value="1"/>
</dbReference>
<dbReference type="Gene3D" id="1.20.1600.10">
    <property type="entry name" value="Outer membrane efflux proteins (OEP)"/>
    <property type="match status" value="1"/>
</dbReference>
<dbReference type="GO" id="GO:0015562">
    <property type="term" value="F:efflux transmembrane transporter activity"/>
    <property type="evidence" value="ECO:0007669"/>
    <property type="project" value="InterPro"/>
</dbReference>
<dbReference type="PANTHER" id="PTHR30203">
    <property type="entry name" value="OUTER MEMBRANE CATION EFFLUX PROTEIN"/>
    <property type="match status" value="1"/>
</dbReference>
<dbReference type="EMBL" id="MLJW01000202">
    <property type="protein sequence ID" value="OIQ93682.1"/>
    <property type="molecule type" value="Genomic_DNA"/>
</dbReference>